<dbReference type="OrthoDB" id="9808041at2"/>
<dbReference type="EC" id="2.7.6.3" evidence="3"/>
<dbReference type="UniPathway" id="UPA00077">
    <property type="reaction ID" value="UER00155"/>
</dbReference>
<dbReference type="InterPro" id="IPR000550">
    <property type="entry name" value="Hppk"/>
</dbReference>
<dbReference type="PROSITE" id="PS00794">
    <property type="entry name" value="HPPK"/>
    <property type="match status" value="1"/>
</dbReference>
<gene>
    <name evidence="10" type="ordered locus">Sta7437_1313</name>
</gene>
<evidence type="ECO:0000256" key="8">
    <source>
        <dbReference type="ARBA" id="ARBA00022909"/>
    </source>
</evidence>
<evidence type="ECO:0000256" key="7">
    <source>
        <dbReference type="ARBA" id="ARBA00022840"/>
    </source>
</evidence>
<dbReference type="GO" id="GO:0003848">
    <property type="term" value="F:2-amino-4-hydroxy-6-hydroxymethyldihydropteridine diphosphokinase activity"/>
    <property type="evidence" value="ECO:0007669"/>
    <property type="project" value="UniProtKB-EC"/>
</dbReference>
<dbReference type="AlphaFoldDB" id="K9XQI5"/>
<dbReference type="HOGENOM" id="CLU_097916_3_0_3"/>
<evidence type="ECO:0000256" key="4">
    <source>
        <dbReference type="ARBA" id="ARBA00022679"/>
    </source>
</evidence>
<keyword evidence="4 10" id="KW-0808">Transferase</keyword>
<keyword evidence="6" id="KW-0418">Kinase</keyword>
<reference evidence="11" key="1">
    <citation type="journal article" date="2013" name="Proc. Natl. Acad. Sci. U.S.A.">
        <title>Improving the coverage of the cyanobacterial phylum using diversity-driven genome sequencing.</title>
        <authorList>
            <person name="Shih P.M."/>
            <person name="Wu D."/>
            <person name="Latifi A."/>
            <person name="Axen S.D."/>
            <person name="Fewer D.P."/>
            <person name="Talla E."/>
            <person name="Calteau A."/>
            <person name="Cai F."/>
            <person name="Tandeau de Marsac N."/>
            <person name="Rippka R."/>
            <person name="Herdman M."/>
            <person name="Sivonen K."/>
            <person name="Coursin T."/>
            <person name="Laurent T."/>
            <person name="Goodwin L."/>
            <person name="Nolan M."/>
            <person name="Davenport K.W."/>
            <person name="Han C.S."/>
            <person name="Rubin E.M."/>
            <person name="Eisen J.A."/>
            <person name="Woyke T."/>
            <person name="Gugger M."/>
            <person name="Kerfeld C.A."/>
        </authorList>
    </citation>
    <scope>NUCLEOTIDE SEQUENCE [LARGE SCALE GENOMIC DNA]</scope>
    <source>
        <strain evidence="11">ATCC 29371 / PCC 7437</strain>
    </source>
</reference>
<dbReference type="GO" id="GO:0046656">
    <property type="term" value="P:folic acid biosynthetic process"/>
    <property type="evidence" value="ECO:0007669"/>
    <property type="project" value="UniProtKB-KW"/>
</dbReference>
<keyword evidence="5" id="KW-0547">Nucleotide-binding</keyword>
<dbReference type="GO" id="GO:0016301">
    <property type="term" value="F:kinase activity"/>
    <property type="evidence" value="ECO:0007669"/>
    <property type="project" value="UniProtKB-KW"/>
</dbReference>
<dbReference type="NCBIfam" id="TIGR01498">
    <property type="entry name" value="folK"/>
    <property type="match status" value="1"/>
</dbReference>
<name>K9XQI5_STAC7</name>
<dbReference type="GO" id="GO:0046654">
    <property type="term" value="P:tetrahydrofolate biosynthetic process"/>
    <property type="evidence" value="ECO:0007669"/>
    <property type="project" value="UniProtKB-UniPathway"/>
</dbReference>
<dbReference type="eggNOG" id="COG0801">
    <property type="taxonomic scope" value="Bacteria"/>
</dbReference>
<evidence type="ECO:0000256" key="6">
    <source>
        <dbReference type="ARBA" id="ARBA00022777"/>
    </source>
</evidence>
<evidence type="ECO:0000256" key="5">
    <source>
        <dbReference type="ARBA" id="ARBA00022741"/>
    </source>
</evidence>
<dbReference type="GO" id="GO:0005524">
    <property type="term" value="F:ATP binding"/>
    <property type="evidence" value="ECO:0007669"/>
    <property type="project" value="UniProtKB-KW"/>
</dbReference>
<dbReference type="Pfam" id="PF01288">
    <property type="entry name" value="HPPK"/>
    <property type="match status" value="1"/>
</dbReference>
<dbReference type="CDD" id="cd00483">
    <property type="entry name" value="HPPK"/>
    <property type="match status" value="1"/>
</dbReference>
<comment type="pathway">
    <text evidence="2">Cofactor biosynthesis; tetrahydrofolate biosynthesis; 2-amino-4-hydroxy-6-hydroxymethyl-7,8-dihydropteridine diphosphate from 7,8-dihydroneopterin triphosphate: step 4/4.</text>
</comment>
<dbReference type="PANTHER" id="PTHR43071">
    <property type="entry name" value="2-AMINO-4-HYDROXY-6-HYDROXYMETHYLDIHYDROPTERIDINE PYROPHOSPHOKINASE"/>
    <property type="match status" value="1"/>
</dbReference>
<dbReference type="PANTHER" id="PTHR43071:SF1">
    <property type="entry name" value="2-AMINO-4-HYDROXY-6-HYDROXYMETHYLDIHYDROPTERIDINE PYROPHOSPHOKINASE"/>
    <property type="match status" value="1"/>
</dbReference>
<evidence type="ECO:0000259" key="9">
    <source>
        <dbReference type="PROSITE" id="PS00794"/>
    </source>
</evidence>
<dbReference type="Gene3D" id="3.30.70.560">
    <property type="entry name" value="7,8-Dihydro-6-hydroxymethylpterin-pyrophosphokinase HPPK"/>
    <property type="match status" value="1"/>
</dbReference>
<dbReference type="InterPro" id="IPR035907">
    <property type="entry name" value="Hppk_sf"/>
</dbReference>
<protein>
    <recommendedName>
        <fullName evidence="3">2-amino-4-hydroxy-6-hydroxymethyldihydropteridine diphosphokinase</fullName>
        <ecNumber evidence="3">2.7.6.3</ecNumber>
    </recommendedName>
</protein>
<dbReference type="SUPFAM" id="SSF55083">
    <property type="entry name" value="6-hydroxymethyl-7,8-dihydropterin pyrophosphokinase, HPPK"/>
    <property type="match status" value="1"/>
</dbReference>
<dbReference type="Proteomes" id="UP000010473">
    <property type="component" value="Chromosome"/>
</dbReference>
<keyword evidence="11" id="KW-1185">Reference proteome</keyword>
<evidence type="ECO:0000313" key="10">
    <source>
        <dbReference type="EMBL" id="AFZ34880.1"/>
    </source>
</evidence>
<proteinExistence type="predicted"/>
<accession>K9XQI5</accession>
<dbReference type="RefSeq" id="WP_015192553.1">
    <property type="nucleotide sequence ID" value="NC_019748.1"/>
</dbReference>
<dbReference type="EMBL" id="CP003653">
    <property type="protein sequence ID" value="AFZ34880.1"/>
    <property type="molecule type" value="Genomic_DNA"/>
</dbReference>
<sequence length="161" mass="17871">MANAVIALGSNLGESLRILQNSLQSLTLIPGIEIEAVSSWYQTKPIGPPQPDYLNGCALLSVQQHPEELLVLLQAIELQFGRVRNEKWGARTLDLDLLLYDELIFNTPSLQIPHPRMTQRAFVLVPLAEIVPDWIEPRSGKAIANLVTQIDCSGVTKYCIN</sequence>
<evidence type="ECO:0000256" key="2">
    <source>
        <dbReference type="ARBA" id="ARBA00005051"/>
    </source>
</evidence>
<organism evidence="10 11">
    <name type="scientific">Stanieria cyanosphaera (strain ATCC 29371 / PCC 7437)</name>
    <dbReference type="NCBI Taxonomy" id="111780"/>
    <lineage>
        <taxon>Bacteria</taxon>
        <taxon>Bacillati</taxon>
        <taxon>Cyanobacteriota</taxon>
        <taxon>Cyanophyceae</taxon>
        <taxon>Pleurocapsales</taxon>
        <taxon>Dermocarpellaceae</taxon>
        <taxon>Stanieria</taxon>
    </lineage>
</organism>
<evidence type="ECO:0000256" key="1">
    <source>
        <dbReference type="ARBA" id="ARBA00000198"/>
    </source>
</evidence>
<dbReference type="STRING" id="111780.Sta7437_1313"/>
<keyword evidence="8" id="KW-0289">Folate biosynthesis</keyword>
<evidence type="ECO:0000256" key="3">
    <source>
        <dbReference type="ARBA" id="ARBA00013253"/>
    </source>
</evidence>
<evidence type="ECO:0000313" key="11">
    <source>
        <dbReference type="Proteomes" id="UP000010473"/>
    </source>
</evidence>
<feature type="domain" description="7,8-dihydro-6-hydroxymethylpterin-pyrophosphokinase" evidence="9">
    <location>
        <begin position="87"/>
        <end position="98"/>
    </location>
</feature>
<dbReference type="PATRIC" id="fig|111780.3.peg.1370"/>
<dbReference type="KEGG" id="scs:Sta7437_1313"/>
<comment type="catalytic activity">
    <reaction evidence="1">
        <text>6-hydroxymethyl-7,8-dihydropterin + ATP = (7,8-dihydropterin-6-yl)methyl diphosphate + AMP + H(+)</text>
        <dbReference type="Rhea" id="RHEA:11412"/>
        <dbReference type="ChEBI" id="CHEBI:15378"/>
        <dbReference type="ChEBI" id="CHEBI:30616"/>
        <dbReference type="ChEBI" id="CHEBI:44841"/>
        <dbReference type="ChEBI" id="CHEBI:72950"/>
        <dbReference type="ChEBI" id="CHEBI:456215"/>
        <dbReference type="EC" id="2.7.6.3"/>
    </reaction>
</comment>
<keyword evidence="7" id="KW-0067">ATP-binding</keyword>